<feature type="signal peptide" evidence="1">
    <location>
        <begin position="1"/>
        <end position="32"/>
    </location>
</feature>
<dbReference type="SUPFAM" id="SSF56219">
    <property type="entry name" value="DNase I-like"/>
    <property type="match status" value="1"/>
</dbReference>
<dbReference type="InterPro" id="IPR000477">
    <property type="entry name" value="RT_dom"/>
</dbReference>
<dbReference type="Gene3D" id="3.60.10.10">
    <property type="entry name" value="Endonuclease/exonuclease/phosphatase"/>
    <property type="match status" value="1"/>
</dbReference>
<dbReference type="InterPro" id="IPR043502">
    <property type="entry name" value="DNA/RNA_pol_sf"/>
</dbReference>
<evidence type="ECO:0000313" key="4">
    <source>
        <dbReference type="Proteomes" id="UP000235145"/>
    </source>
</evidence>
<dbReference type="Proteomes" id="UP000235145">
    <property type="component" value="Unassembled WGS sequence"/>
</dbReference>
<protein>
    <recommendedName>
        <fullName evidence="2">Reverse transcriptase domain-containing protein</fullName>
    </recommendedName>
</protein>
<accession>A0A9R1X5B9</accession>
<dbReference type="InterPro" id="IPR036691">
    <property type="entry name" value="Endo/exonu/phosph_ase_sf"/>
</dbReference>
<dbReference type="InterPro" id="IPR059003">
    <property type="entry name" value="At1g61900_C"/>
</dbReference>
<evidence type="ECO:0000313" key="3">
    <source>
        <dbReference type="EMBL" id="KAJ0198379.1"/>
    </source>
</evidence>
<dbReference type="Pfam" id="PF19160">
    <property type="entry name" value="SPARK"/>
    <property type="match status" value="1"/>
</dbReference>
<reference evidence="3 4" key="1">
    <citation type="journal article" date="2017" name="Nat. Commun.">
        <title>Genome assembly with in vitro proximity ligation data and whole-genome triplication in lettuce.</title>
        <authorList>
            <person name="Reyes-Chin-Wo S."/>
            <person name="Wang Z."/>
            <person name="Yang X."/>
            <person name="Kozik A."/>
            <person name="Arikit S."/>
            <person name="Song C."/>
            <person name="Xia L."/>
            <person name="Froenicke L."/>
            <person name="Lavelle D.O."/>
            <person name="Truco M.J."/>
            <person name="Xia R."/>
            <person name="Zhu S."/>
            <person name="Xu C."/>
            <person name="Xu H."/>
            <person name="Xu X."/>
            <person name="Cox K."/>
            <person name="Korf I."/>
            <person name="Meyers B.C."/>
            <person name="Michelmore R.W."/>
        </authorList>
    </citation>
    <scope>NUCLEOTIDE SEQUENCE [LARGE SCALE GENOMIC DNA]</scope>
    <source>
        <strain evidence="4">cv. Salinas</strain>
        <tissue evidence="3">Seedlings</tissue>
    </source>
</reference>
<dbReference type="Pfam" id="PF26584">
    <property type="entry name" value="At1g61900"/>
    <property type="match status" value="1"/>
</dbReference>
<evidence type="ECO:0000259" key="2">
    <source>
        <dbReference type="PROSITE" id="PS50878"/>
    </source>
</evidence>
<feature type="chain" id="PRO_5040391773" description="Reverse transcriptase domain-containing protein" evidence="1">
    <location>
        <begin position="33"/>
        <end position="1359"/>
    </location>
</feature>
<dbReference type="EMBL" id="NBSK02000007">
    <property type="protein sequence ID" value="KAJ0198379.1"/>
    <property type="molecule type" value="Genomic_DNA"/>
</dbReference>
<sequence>MCGFRASDCQWLIFQFAMLLLLYSIHFEKVTSSNLPQSPIESPMNPQPVLPLLAPSPLMPFTNISMPNLSGNCPLNFSNAETALTTTAIDCWGSLAPYLANTICCPQLDATIKILIAQSSFSSGTLSLNKTHSKNCLSDITQLLEAQGSNHQLLEICSIHPSNLSDSSCPFVHLADIENTINIPTIIESCEKIDPVKECRDKICQSAITDAAVKIASRKIGSRLSGDDVAMVDDCKKIVLRWLASKFDSSYANKVLRGISSCKINKVCPLVFPDMKNISNECGNKIRSQNTCCDAMEKYMTYLQNQSFITNLQALNCAHSLAERSGCLFPSLPFDVTYEQSTGIDFRCDLNDNVEAPWPSSYTYSPSPINIPALPKATSDQSEAGLHDIRMGGNRFTFLCQSDFKLSKLDRFLVCNNFIASFPSSSVTAHPRELSDHCPIVLQTSLPDFGKPPFRFFNSWLNRDGFDPIVRKAWEEFRGFGAPDSYLKAKLKFLKNEIKNWRAIEYTKEVKELHDTKRRMQAIDLAAEERELTDMEIVERRAGFQRIIELEKMAVLDIKQRAKIKWVIDGDENTTFFHGFVNNKRRKSKISGLLIDGDWVTEPETIKSEIFSFYQKKFQERWPSRPKFSSRKFYSIDPTTRDILETPFTIEEIKEAIWACGNEKAPGPDVYTFKFIKRYWDILKEDIVQAVKFFERNRVISRGCNASFLTLVPKRKDPLKIGDYRPISLIGSLYKIIAKSLSARLARIIGSCIGEVQSAFVAGRNILDGPLVINEMCSWAKKANEKMLLLKVDFNKAFDTVNWEYLDHVQMQMGFGRRWRGWIQGCLRSSRASVLVNGSPTNEFEIGRGIRQGDPLSPLLFIIAMEGLNIAMKEAIGKGIYKGKNIPNSDLCVSHLFYADNALFVGEWSDENIKNLARILRCFHVSSGLQVNFSKSRVFGIGVDHHEVATLAAPLGCEPAKLPFTYLGVPVGANMSLSKNWKPVIEKLQSRLSTWKSKSLSLGGRLTLAKAVLGSLPTFYFSLFVAPAGVIKTLEKIRRQFLWGGTDEKKHINWVAWDKVTAPKKIGGLGLGSLKALNLSLIVKWWWRLRFEKAGLWSNVIKGIHNLHNKPSALMSKKTIPGVWKNIIGVQDELAKLGIDINNIISKKIGNGDDTMFWQDRWVGETTLKESFLELYKLERKKQCKISDRIKSGGINWEWKSSPTLTTQLIEADSLFDMVRNIQLNPRRDEWICDISSDKVNCFMWRASMDRIPTATALLKRGVLIGTSTCSYCESEDEDVNHVILRCPMAAKVWEWVFIWCGLPGTKFGSIGELVQFLSQWGTCPNKRKNLISICYGTAWLIWKARCDRVFKKSLTPLP</sequence>
<dbReference type="InterPro" id="IPR040336">
    <property type="entry name" value="At1g61900-like"/>
</dbReference>
<dbReference type="InterPro" id="IPR026960">
    <property type="entry name" value="RVT-Znf"/>
</dbReference>
<comment type="caution">
    <text evidence="3">The sequence shown here is derived from an EMBL/GenBank/DDBJ whole genome shotgun (WGS) entry which is preliminary data.</text>
</comment>
<proteinExistence type="predicted"/>
<dbReference type="InterPro" id="IPR043891">
    <property type="entry name" value="SPARK"/>
</dbReference>
<organism evidence="3 4">
    <name type="scientific">Lactuca sativa</name>
    <name type="common">Garden lettuce</name>
    <dbReference type="NCBI Taxonomy" id="4236"/>
    <lineage>
        <taxon>Eukaryota</taxon>
        <taxon>Viridiplantae</taxon>
        <taxon>Streptophyta</taxon>
        <taxon>Embryophyta</taxon>
        <taxon>Tracheophyta</taxon>
        <taxon>Spermatophyta</taxon>
        <taxon>Magnoliopsida</taxon>
        <taxon>eudicotyledons</taxon>
        <taxon>Gunneridae</taxon>
        <taxon>Pentapetalae</taxon>
        <taxon>asterids</taxon>
        <taxon>campanulids</taxon>
        <taxon>Asterales</taxon>
        <taxon>Asteraceae</taxon>
        <taxon>Cichorioideae</taxon>
        <taxon>Cichorieae</taxon>
        <taxon>Lactucinae</taxon>
        <taxon>Lactuca</taxon>
    </lineage>
</organism>
<gene>
    <name evidence="3" type="ORF">LSAT_V11C700378510</name>
</gene>
<dbReference type="CDD" id="cd01650">
    <property type="entry name" value="RT_nLTR_like"/>
    <property type="match status" value="1"/>
</dbReference>
<keyword evidence="4" id="KW-1185">Reference proteome</keyword>
<feature type="domain" description="Reverse transcriptase" evidence="2">
    <location>
        <begin position="693"/>
        <end position="971"/>
    </location>
</feature>
<keyword evidence="1" id="KW-0732">Signal</keyword>
<dbReference type="Pfam" id="PF13966">
    <property type="entry name" value="zf-RVT"/>
    <property type="match status" value="1"/>
</dbReference>
<evidence type="ECO:0000256" key="1">
    <source>
        <dbReference type="SAM" id="SignalP"/>
    </source>
</evidence>
<dbReference type="PANTHER" id="PTHR33831">
    <property type="entry name" value="GPI-ANCHORED PROTEIN"/>
    <property type="match status" value="1"/>
</dbReference>
<dbReference type="SUPFAM" id="SSF56672">
    <property type="entry name" value="DNA/RNA polymerases"/>
    <property type="match status" value="1"/>
</dbReference>
<dbReference type="PROSITE" id="PS50878">
    <property type="entry name" value="RT_POL"/>
    <property type="match status" value="1"/>
</dbReference>
<name>A0A9R1X5B9_LACSA</name>
<dbReference type="PANTHER" id="PTHR33831:SF8">
    <property type="entry name" value="SPARK DOMAIN-CONTAINING PROTEIN"/>
    <property type="match status" value="1"/>
</dbReference>
<dbReference type="Pfam" id="PF00078">
    <property type="entry name" value="RVT_1"/>
    <property type="match status" value="1"/>
</dbReference>